<evidence type="ECO:0000313" key="9">
    <source>
        <dbReference type="EMBL" id="MEN1759988.1"/>
    </source>
</evidence>
<dbReference type="SUPFAM" id="SSF144091">
    <property type="entry name" value="Rhomboid-like"/>
    <property type="match status" value="1"/>
</dbReference>
<evidence type="ECO:0000259" key="8">
    <source>
        <dbReference type="Pfam" id="PF01694"/>
    </source>
</evidence>
<protein>
    <submittedName>
        <fullName evidence="9">Rhomboid family intramembrane serine protease</fullName>
        <ecNumber evidence="9">3.4.21.-</ecNumber>
    </submittedName>
</protein>
<dbReference type="PANTHER" id="PTHR43731:SF14">
    <property type="entry name" value="PRESENILIN-ASSOCIATED RHOMBOID-LIKE PROTEIN, MITOCHONDRIAL"/>
    <property type="match status" value="1"/>
</dbReference>
<feature type="transmembrane region" description="Helical" evidence="7">
    <location>
        <begin position="132"/>
        <end position="151"/>
    </location>
</feature>
<keyword evidence="4 9" id="KW-0378">Hydrolase</keyword>
<dbReference type="InterPro" id="IPR035952">
    <property type="entry name" value="Rhomboid-like_sf"/>
</dbReference>
<keyword evidence="6 7" id="KW-0472">Membrane</keyword>
<evidence type="ECO:0000313" key="10">
    <source>
        <dbReference type="Proteomes" id="UP001407405"/>
    </source>
</evidence>
<evidence type="ECO:0000256" key="2">
    <source>
        <dbReference type="ARBA" id="ARBA00009045"/>
    </source>
</evidence>
<dbReference type="Pfam" id="PF01694">
    <property type="entry name" value="Rhomboid"/>
    <property type="match status" value="1"/>
</dbReference>
<evidence type="ECO:0000256" key="6">
    <source>
        <dbReference type="ARBA" id="ARBA00023136"/>
    </source>
</evidence>
<dbReference type="EMBL" id="JBCITM010000004">
    <property type="protein sequence ID" value="MEN1759988.1"/>
    <property type="molecule type" value="Genomic_DNA"/>
</dbReference>
<dbReference type="RefSeq" id="WP_343185312.1">
    <property type="nucleotide sequence ID" value="NZ_JBCITM010000004.1"/>
</dbReference>
<name>A0ABU9VS41_9CLOT</name>
<evidence type="ECO:0000256" key="4">
    <source>
        <dbReference type="ARBA" id="ARBA00022801"/>
    </source>
</evidence>
<dbReference type="PANTHER" id="PTHR43731">
    <property type="entry name" value="RHOMBOID PROTEASE"/>
    <property type="match status" value="1"/>
</dbReference>
<feature type="transmembrane region" description="Helical" evidence="7">
    <location>
        <begin position="12"/>
        <end position="32"/>
    </location>
</feature>
<feature type="transmembrane region" description="Helical" evidence="7">
    <location>
        <begin position="76"/>
        <end position="96"/>
    </location>
</feature>
<evidence type="ECO:0000256" key="7">
    <source>
        <dbReference type="SAM" id="Phobius"/>
    </source>
</evidence>
<accession>A0ABU9VS41</accession>
<feature type="domain" description="Peptidase S54 rhomboid" evidence="8">
    <location>
        <begin position="68"/>
        <end position="222"/>
    </location>
</feature>
<feature type="transmembrane region" description="Helical" evidence="7">
    <location>
        <begin position="108"/>
        <end position="126"/>
    </location>
</feature>
<dbReference type="GO" id="GO:0008233">
    <property type="term" value="F:peptidase activity"/>
    <property type="evidence" value="ECO:0007669"/>
    <property type="project" value="UniProtKB-KW"/>
</dbReference>
<keyword evidence="10" id="KW-1185">Reference proteome</keyword>
<dbReference type="EC" id="3.4.21.-" evidence="9"/>
<evidence type="ECO:0000256" key="5">
    <source>
        <dbReference type="ARBA" id="ARBA00022989"/>
    </source>
</evidence>
<reference evidence="9 10" key="1">
    <citation type="submission" date="2024-04" db="EMBL/GenBank/DDBJ databases">
        <title>Genome sequencing and metabolic network reconstruction of aminoacids and betaine degradation by Anoxynatronum sibiricum.</title>
        <authorList>
            <person name="Detkova E.N."/>
            <person name="Boltjanskaja Y.V."/>
            <person name="Mardanov A.V."/>
            <person name="Kevbrin V."/>
        </authorList>
    </citation>
    <scope>NUCLEOTIDE SEQUENCE [LARGE SCALE GENOMIC DNA]</scope>
    <source>
        <strain evidence="9 10">Z-7981</strain>
    </source>
</reference>
<evidence type="ECO:0000256" key="3">
    <source>
        <dbReference type="ARBA" id="ARBA00022692"/>
    </source>
</evidence>
<comment type="similarity">
    <text evidence="2">Belongs to the peptidase S54 family.</text>
</comment>
<dbReference type="InterPro" id="IPR022764">
    <property type="entry name" value="Peptidase_S54_rhomboid_dom"/>
</dbReference>
<organism evidence="9 10">
    <name type="scientific">Anoxynatronum sibiricum</name>
    <dbReference type="NCBI Taxonomy" id="210623"/>
    <lineage>
        <taxon>Bacteria</taxon>
        <taxon>Bacillati</taxon>
        <taxon>Bacillota</taxon>
        <taxon>Clostridia</taxon>
        <taxon>Eubacteriales</taxon>
        <taxon>Clostridiaceae</taxon>
        <taxon>Anoxynatronum</taxon>
    </lineage>
</organism>
<evidence type="ECO:0000256" key="1">
    <source>
        <dbReference type="ARBA" id="ARBA00004141"/>
    </source>
</evidence>
<keyword evidence="9" id="KW-0645">Protease</keyword>
<keyword evidence="3 7" id="KW-0812">Transmembrane</keyword>
<dbReference type="GO" id="GO:0006508">
    <property type="term" value="P:proteolysis"/>
    <property type="evidence" value="ECO:0007669"/>
    <property type="project" value="UniProtKB-KW"/>
</dbReference>
<proteinExistence type="inferred from homology"/>
<comment type="subcellular location">
    <subcellularLocation>
        <location evidence="1">Membrane</location>
        <topology evidence="1">Multi-pass membrane protein</topology>
    </subcellularLocation>
</comment>
<gene>
    <name evidence="9" type="ORF">AAIG11_05870</name>
</gene>
<keyword evidence="5 7" id="KW-1133">Transmembrane helix</keyword>
<sequence>MIPLRDDVPSRSVPWMTWLLIAINLLAFRYQLSLSPEALSSLVLNYGFIPADFNRMLVPGTGFPVALQVVPLVTSLFLHGSWLHLISNLWSLWLFGDNVEDTVGHFRFFLFYLTGGVAASLVHFLFQPASTLPTIGASGAIAAVMGAYMIMFPLARITTLVPIFFIPLFFQVPALLFIGFWFISQVFSGVFTLFAPMNGGGIAWWAHIGGFLFGVLVIPFIRRKRWQYRCFYEDGHYHCQYD</sequence>
<dbReference type="Proteomes" id="UP001407405">
    <property type="component" value="Unassembled WGS sequence"/>
</dbReference>
<comment type="caution">
    <text evidence="9">The sequence shown here is derived from an EMBL/GenBank/DDBJ whole genome shotgun (WGS) entry which is preliminary data.</text>
</comment>
<feature type="transmembrane region" description="Helical" evidence="7">
    <location>
        <begin position="202"/>
        <end position="221"/>
    </location>
</feature>
<feature type="transmembrane region" description="Helical" evidence="7">
    <location>
        <begin position="163"/>
        <end position="182"/>
    </location>
</feature>
<dbReference type="Gene3D" id="1.20.1540.10">
    <property type="entry name" value="Rhomboid-like"/>
    <property type="match status" value="1"/>
</dbReference>
<dbReference type="InterPro" id="IPR050925">
    <property type="entry name" value="Rhomboid_protease_S54"/>
</dbReference>